<feature type="signal peptide" evidence="1">
    <location>
        <begin position="1"/>
        <end position="18"/>
    </location>
</feature>
<keyword evidence="1" id="KW-0732">Signal</keyword>
<proteinExistence type="predicted"/>
<dbReference type="AlphaFoldDB" id="A0A0R3RM41"/>
<dbReference type="WBParaSite" id="EEL_0000255101-mRNA-1">
    <property type="protein sequence ID" value="EEL_0000255101-mRNA-1"/>
    <property type="gene ID" value="EEL_0000255101"/>
</dbReference>
<evidence type="ECO:0000313" key="3">
    <source>
        <dbReference type="WBParaSite" id="EEL_0000255101-mRNA-1"/>
    </source>
</evidence>
<name>A0A0R3RM41_9BILA</name>
<protein>
    <submittedName>
        <fullName evidence="3">C-type lectin domain-containing protein</fullName>
    </submittedName>
</protein>
<reference evidence="3" key="1">
    <citation type="submission" date="2017-02" db="UniProtKB">
        <authorList>
            <consortium name="WormBaseParasite"/>
        </authorList>
    </citation>
    <scope>IDENTIFICATION</scope>
</reference>
<keyword evidence="2" id="KW-1185">Reference proteome</keyword>
<accession>A0A0R3RM41</accession>
<feature type="chain" id="PRO_5006447626" evidence="1">
    <location>
        <begin position="19"/>
        <end position="400"/>
    </location>
</feature>
<evidence type="ECO:0000313" key="2">
    <source>
        <dbReference type="Proteomes" id="UP000050640"/>
    </source>
</evidence>
<sequence>MKMLHMVVSLICLIFVDSNQLDYKSLRQRCDSLNGTTCTCADSSEELKLTNEIKQDLVSDAQQCKHLEERYNVDMEPAIFLTFRTMKSQEIVASTGLSFDKINGFFWFNNTNDIHESILSRINQVNTNANDSCLKFFLTYNRERGPILKAMKCEAKISQYIRVCYYAMDLIKPTTKTNYKEHFQFKKRNLLEIKIVNKISVISNTISTDITTDIESISTETKTAWSDKCLYHLWASERKKICYVPVVKYFKRTESLHYNLANKMCSEKSSWRSARIRDRKQISTTRTLIESGSFLSEWVTFLKANEIAIKHIPILTGLIHIRGMGFIWISGNNGSHLNSLDSTYDTWVDPTFHPYFNTTEIHCHRFVIWTHTEDNYAHAIPCEYPTNINLVLCEYDMVIH</sequence>
<organism evidence="2 3">
    <name type="scientific">Elaeophora elaphi</name>
    <dbReference type="NCBI Taxonomy" id="1147741"/>
    <lineage>
        <taxon>Eukaryota</taxon>
        <taxon>Metazoa</taxon>
        <taxon>Ecdysozoa</taxon>
        <taxon>Nematoda</taxon>
        <taxon>Chromadorea</taxon>
        <taxon>Rhabditida</taxon>
        <taxon>Spirurina</taxon>
        <taxon>Spiruromorpha</taxon>
        <taxon>Filarioidea</taxon>
        <taxon>Onchocercidae</taxon>
        <taxon>Elaeophora</taxon>
    </lineage>
</organism>
<dbReference type="Proteomes" id="UP000050640">
    <property type="component" value="Unplaced"/>
</dbReference>
<evidence type="ECO:0000256" key="1">
    <source>
        <dbReference type="SAM" id="SignalP"/>
    </source>
</evidence>